<feature type="non-terminal residue" evidence="1">
    <location>
        <position position="30"/>
    </location>
</feature>
<gene>
    <name evidence="1" type="ORF">VCHENC02_3491</name>
</gene>
<organism evidence="1 2">
    <name type="scientific">Vibrio harveyi</name>
    <name type="common">Beneckea harveyi</name>
    <dbReference type="NCBI Taxonomy" id="669"/>
    <lineage>
        <taxon>Bacteria</taxon>
        <taxon>Pseudomonadati</taxon>
        <taxon>Pseudomonadota</taxon>
        <taxon>Gammaproteobacteria</taxon>
        <taxon>Vibrionales</taxon>
        <taxon>Vibrionaceae</taxon>
        <taxon>Vibrio</taxon>
    </lineage>
</organism>
<dbReference type="Proteomes" id="UP000008367">
    <property type="component" value="Unassembled WGS sequence"/>
</dbReference>
<evidence type="ECO:0000313" key="1">
    <source>
        <dbReference type="EMBL" id="EKM30797.1"/>
    </source>
</evidence>
<sequence>MMDGFWILFVKVMQLHIYFINQDIVYCAIR</sequence>
<reference evidence="1 2" key="1">
    <citation type="submission" date="2012-10" db="EMBL/GenBank/DDBJ databases">
        <title>Genome sequence of Vibrio Cholerae HENC-02.</title>
        <authorList>
            <person name="Eppinger M."/>
            <person name="Hasan N.A."/>
            <person name="Sengamalay N."/>
            <person name="Hine E."/>
            <person name="Su Q."/>
            <person name="Daugherty S.C."/>
            <person name="Young S."/>
            <person name="Sadzewicz L."/>
            <person name="Tallon L."/>
            <person name="Cebula T.A."/>
            <person name="Ravel J."/>
            <person name="Colwell R.R."/>
        </authorList>
    </citation>
    <scope>NUCLEOTIDE SEQUENCE [LARGE SCALE GENOMIC DNA]</scope>
    <source>
        <strain evidence="1 2">HENC-02</strain>
    </source>
</reference>
<name>A0A454CWK9_VIBHA</name>
<accession>A0A454CWK9</accession>
<dbReference type="EMBL" id="AJSR01001481">
    <property type="protein sequence ID" value="EKM30797.1"/>
    <property type="molecule type" value="Genomic_DNA"/>
</dbReference>
<comment type="caution">
    <text evidence="1">The sequence shown here is derived from an EMBL/GenBank/DDBJ whole genome shotgun (WGS) entry which is preliminary data.</text>
</comment>
<protein>
    <submittedName>
        <fullName evidence="1">Uncharacterized protein</fullName>
    </submittedName>
</protein>
<evidence type="ECO:0000313" key="2">
    <source>
        <dbReference type="Proteomes" id="UP000008367"/>
    </source>
</evidence>
<proteinExistence type="predicted"/>
<dbReference type="AlphaFoldDB" id="A0A454CWK9"/>